<feature type="transmembrane region" description="Helical" evidence="1">
    <location>
        <begin position="83"/>
        <end position="104"/>
    </location>
</feature>
<dbReference type="STRING" id="387631.Asulf_02011"/>
<dbReference type="InterPro" id="IPR000620">
    <property type="entry name" value="EamA_dom"/>
</dbReference>
<feature type="domain" description="EamA" evidence="2">
    <location>
        <begin position="6"/>
        <end position="131"/>
    </location>
</feature>
<evidence type="ECO:0000313" key="3">
    <source>
        <dbReference type="EMBL" id="AGK61976.1"/>
    </source>
</evidence>
<keyword evidence="4" id="KW-1185">Reference proteome</keyword>
<dbReference type="InterPro" id="IPR037185">
    <property type="entry name" value="EmrE-like"/>
</dbReference>
<feature type="transmembrane region" description="Helical" evidence="1">
    <location>
        <begin position="257"/>
        <end position="274"/>
    </location>
</feature>
<feature type="transmembrane region" description="Helical" evidence="1">
    <location>
        <begin position="202"/>
        <end position="222"/>
    </location>
</feature>
<keyword evidence="1" id="KW-0812">Transmembrane</keyword>
<feature type="transmembrane region" description="Helical" evidence="1">
    <location>
        <begin position="229"/>
        <end position="251"/>
    </location>
</feature>
<dbReference type="OrthoDB" id="214554at2157"/>
<feature type="transmembrane region" description="Helical" evidence="1">
    <location>
        <begin position="168"/>
        <end position="190"/>
    </location>
</feature>
<organism evidence="3 4">
    <name type="scientific">Archaeoglobus sulfaticallidus PM70-1</name>
    <dbReference type="NCBI Taxonomy" id="387631"/>
    <lineage>
        <taxon>Archaea</taxon>
        <taxon>Methanobacteriati</taxon>
        <taxon>Methanobacteriota</taxon>
        <taxon>Archaeoglobi</taxon>
        <taxon>Archaeoglobales</taxon>
        <taxon>Archaeoglobaceae</taxon>
        <taxon>Archaeoglobus</taxon>
    </lineage>
</organism>
<keyword evidence="1" id="KW-1133">Transmembrane helix</keyword>
<feature type="transmembrane region" description="Helical" evidence="1">
    <location>
        <begin position="139"/>
        <end position="156"/>
    </location>
</feature>
<evidence type="ECO:0000256" key="1">
    <source>
        <dbReference type="SAM" id="Phobius"/>
    </source>
</evidence>
<sequence>MKIEHLLMLITAVLAVSSASIFVVLANAPGMVVAFWRLVISIPLFIILNRSFRLPENRMEVIIPAVSGFALGIHFSSWMESLFYASVAVSTTIVCTHSLFSGIFSSMFGEMPRMNQITGVIVALAGVYLLSGADPSSSIEGIILALIGAVFGGLYFATGRYARDKVDFGTYIVFTYLFAAIVALFIAVLSGSPLTGYSLNTWMFFALLAVIPMLLGHTLLNYLLRHMEVLPVTSSVIGEAMGSAILAYIVLNQTLQVMAWVYILLILAGIAIALKD</sequence>
<reference evidence="3 4" key="1">
    <citation type="journal article" date="2013" name="Genome Announc.">
        <title>Complete Genome Sequence of the Thermophilic and Facultatively Chemolithoautotrophic Sulfate Reducer Archaeoglobus sulfaticallidus Strain PM70-1T.</title>
        <authorList>
            <person name="Stokke R."/>
            <person name="Hocking W.P."/>
            <person name="Steinsbu B.O."/>
            <person name="Steen I.H."/>
        </authorList>
    </citation>
    <scope>NUCLEOTIDE SEQUENCE [LARGE SCALE GENOMIC DNA]</scope>
    <source>
        <strain evidence="3">PM70-1</strain>
    </source>
</reference>
<feature type="transmembrane region" description="Helical" evidence="1">
    <location>
        <begin position="116"/>
        <end position="133"/>
    </location>
</feature>
<feature type="transmembrane region" description="Helical" evidence="1">
    <location>
        <begin position="29"/>
        <end position="49"/>
    </location>
</feature>
<dbReference type="Proteomes" id="UP000013307">
    <property type="component" value="Chromosome"/>
</dbReference>
<dbReference type="PANTHER" id="PTHR22911:SF76">
    <property type="entry name" value="EAMA DOMAIN-CONTAINING PROTEIN"/>
    <property type="match status" value="1"/>
</dbReference>
<dbReference type="RefSeq" id="WP_015591572.1">
    <property type="nucleotide sequence ID" value="NC_021169.1"/>
</dbReference>
<feature type="transmembrane region" description="Helical" evidence="1">
    <location>
        <begin position="61"/>
        <end position="77"/>
    </location>
</feature>
<evidence type="ECO:0000259" key="2">
    <source>
        <dbReference type="Pfam" id="PF00892"/>
    </source>
</evidence>
<feature type="domain" description="EamA" evidence="2">
    <location>
        <begin position="141"/>
        <end position="273"/>
    </location>
</feature>
<name>N0BMZ3_9EURY</name>
<dbReference type="eggNOG" id="arCOG00271">
    <property type="taxonomic scope" value="Archaea"/>
</dbReference>
<accession>N0BMZ3</accession>
<dbReference type="GeneID" id="15393645"/>
<protein>
    <submittedName>
        <fullName evidence="3">Putative permease, DMT superfamily</fullName>
    </submittedName>
</protein>
<dbReference type="AlphaFoldDB" id="N0BMZ3"/>
<dbReference type="Pfam" id="PF00892">
    <property type="entry name" value="EamA"/>
    <property type="match status" value="2"/>
</dbReference>
<evidence type="ECO:0000313" key="4">
    <source>
        <dbReference type="Proteomes" id="UP000013307"/>
    </source>
</evidence>
<dbReference type="GO" id="GO:0016020">
    <property type="term" value="C:membrane"/>
    <property type="evidence" value="ECO:0007669"/>
    <property type="project" value="InterPro"/>
</dbReference>
<keyword evidence="1" id="KW-0472">Membrane</keyword>
<dbReference type="PANTHER" id="PTHR22911">
    <property type="entry name" value="ACYL-MALONYL CONDENSING ENZYME-RELATED"/>
    <property type="match status" value="1"/>
</dbReference>
<gene>
    <name evidence="3" type="ORF">Asulf_02011</name>
</gene>
<proteinExistence type="predicted"/>
<dbReference type="HOGENOM" id="CLU_033863_0_2_2"/>
<dbReference type="EMBL" id="CP005290">
    <property type="protein sequence ID" value="AGK61976.1"/>
    <property type="molecule type" value="Genomic_DNA"/>
</dbReference>
<dbReference type="KEGG" id="ast:Asulf_02011"/>
<dbReference type="SUPFAM" id="SSF103481">
    <property type="entry name" value="Multidrug resistance efflux transporter EmrE"/>
    <property type="match status" value="2"/>
</dbReference>